<evidence type="ECO:0000256" key="4">
    <source>
        <dbReference type="ARBA" id="ARBA00022475"/>
    </source>
</evidence>
<proteinExistence type="inferred from homology"/>
<evidence type="ECO:0000256" key="9">
    <source>
        <dbReference type="ARBA" id="ARBA00023136"/>
    </source>
</evidence>
<dbReference type="Proteomes" id="UP000760480">
    <property type="component" value="Unassembled WGS sequence"/>
</dbReference>
<dbReference type="InterPro" id="IPR023229">
    <property type="entry name" value="T2SS_M_periplasmic_sf"/>
</dbReference>
<evidence type="ECO:0000256" key="1">
    <source>
        <dbReference type="ARBA" id="ARBA00004377"/>
    </source>
</evidence>
<evidence type="ECO:0000313" key="12">
    <source>
        <dbReference type="Proteomes" id="UP000760480"/>
    </source>
</evidence>
<keyword evidence="5 10" id="KW-0997">Cell inner membrane</keyword>
<evidence type="ECO:0000313" key="11">
    <source>
        <dbReference type="EMBL" id="NMQ19356.1"/>
    </source>
</evidence>
<keyword evidence="4 10" id="KW-1003">Cell membrane</keyword>
<evidence type="ECO:0000256" key="10">
    <source>
        <dbReference type="PIRNR" id="PIRNR006291"/>
    </source>
</evidence>
<evidence type="ECO:0000256" key="3">
    <source>
        <dbReference type="ARBA" id="ARBA00022448"/>
    </source>
</evidence>
<keyword evidence="8" id="KW-1133">Transmembrane helix</keyword>
<comment type="function">
    <text evidence="10">Inner membrane component of the type II secretion system required for the energy-dependent secretion of extracellular factors such as proteases and toxins from the periplasm.</text>
</comment>
<keyword evidence="3 10" id="KW-0813">Transport</keyword>
<dbReference type="PIRSF" id="PIRSF006291">
    <property type="entry name" value="GspM"/>
    <property type="match status" value="1"/>
</dbReference>
<sequence>MKAWWETLSARERLLVIGGLGLTLALLGYALVWEPFRTSHRQLQQRVAEQRADLIWMRQAAREVKRLSGNAGTSPTRDGRSLLTLVDQTARAAGLASALKRVAPQGEDKLSAQLDGVEFDKLIPWLGMLEHDHRIAIVNLSIDRANATGLVNARIILRETRP</sequence>
<organism evidence="11 12">
    <name type="scientific">Candidatus Competibacter phosphatis</name>
    <dbReference type="NCBI Taxonomy" id="221280"/>
    <lineage>
        <taxon>Bacteria</taxon>
        <taxon>Pseudomonadati</taxon>
        <taxon>Pseudomonadota</taxon>
        <taxon>Gammaproteobacteria</taxon>
        <taxon>Candidatus Competibacteraceae</taxon>
        <taxon>Candidatus Competibacter</taxon>
    </lineage>
</organism>
<protein>
    <recommendedName>
        <fullName evidence="10">Type II secretion system protein M</fullName>
        <shortName evidence="10">T2SS protein M</shortName>
    </recommendedName>
    <alternativeName>
        <fullName evidence="10">General secretion pathway protein M</fullName>
    </alternativeName>
</protein>
<gene>
    <name evidence="11" type="ORF">E4P82_09225</name>
</gene>
<evidence type="ECO:0000256" key="5">
    <source>
        <dbReference type="ARBA" id="ARBA00022519"/>
    </source>
</evidence>
<keyword evidence="12" id="KW-1185">Reference proteome</keyword>
<evidence type="ECO:0000256" key="2">
    <source>
        <dbReference type="ARBA" id="ARBA00010637"/>
    </source>
</evidence>
<keyword evidence="6" id="KW-0812">Transmembrane</keyword>
<evidence type="ECO:0000256" key="8">
    <source>
        <dbReference type="ARBA" id="ARBA00022989"/>
    </source>
</evidence>
<name>A0ABX1TN31_9GAMM</name>
<evidence type="ECO:0000256" key="6">
    <source>
        <dbReference type="ARBA" id="ARBA00022692"/>
    </source>
</evidence>
<evidence type="ECO:0000256" key="7">
    <source>
        <dbReference type="ARBA" id="ARBA00022927"/>
    </source>
</evidence>
<dbReference type="EMBL" id="SPMZ01000025">
    <property type="protein sequence ID" value="NMQ19356.1"/>
    <property type="molecule type" value="Genomic_DNA"/>
</dbReference>
<accession>A0ABX1TN31</accession>
<dbReference type="SUPFAM" id="SSF103054">
    <property type="entry name" value="General secretion pathway protein M, EpsM"/>
    <property type="match status" value="1"/>
</dbReference>
<dbReference type="Gene3D" id="3.30.1360.100">
    <property type="entry name" value="General secretion pathway protein M, EpsM"/>
    <property type="match status" value="1"/>
</dbReference>
<comment type="caution">
    <text evidence="11">The sequence shown here is derived from an EMBL/GenBank/DDBJ whole genome shotgun (WGS) entry which is preliminary data.</text>
</comment>
<comment type="similarity">
    <text evidence="2 10">Belongs to the GSP M family.</text>
</comment>
<keyword evidence="7 10" id="KW-0653">Protein transport</keyword>
<comment type="subcellular location">
    <subcellularLocation>
        <location evidence="1">Cell inner membrane</location>
        <topology evidence="1">Single-pass membrane protein</topology>
    </subcellularLocation>
</comment>
<dbReference type="Pfam" id="PF04612">
    <property type="entry name" value="T2SSM"/>
    <property type="match status" value="1"/>
</dbReference>
<keyword evidence="9 10" id="KW-0472">Membrane</keyword>
<dbReference type="RefSeq" id="WP_169248615.1">
    <property type="nucleotide sequence ID" value="NZ_SPMZ01000025.1"/>
</dbReference>
<reference evidence="11 12" key="1">
    <citation type="submission" date="2019-03" db="EMBL/GenBank/DDBJ databases">
        <title>Metabolic reconstructions from genomes of highly enriched 'Candidatus Accumulibacter' and 'Candidatus Competibacter' bioreactor populations.</title>
        <authorList>
            <person name="Annavajhala M.K."/>
            <person name="Welles L."/>
            <person name="Abbas B."/>
            <person name="Sorokin D."/>
            <person name="Park H."/>
            <person name="Van Loosdrecht M."/>
            <person name="Chandran K."/>
        </authorList>
    </citation>
    <scope>NUCLEOTIDE SEQUENCE [LARGE SCALE GENOMIC DNA]</scope>
    <source>
        <strain evidence="11 12">SBR_G</strain>
    </source>
</reference>
<dbReference type="InterPro" id="IPR007690">
    <property type="entry name" value="T2SS_GspM"/>
</dbReference>